<reference evidence="1 2" key="1">
    <citation type="submission" date="2018-06" db="EMBL/GenBank/DDBJ databases">
        <authorList>
            <consortium name="Pathogen Informatics"/>
            <person name="Doyle S."/>
        </authorList>
    </citation>
    <scope>NUCLEOTIDE SEQUENCE [LARGE SCALE GENOMIC DNA]</scope>
    <source>
        <strain evidence="1 2">NCTC10254</strain>
    </source>
</reference>
<proteinExistence type="predicted"/>
<gene>
    <name evidence="1" type="ORF">NCTC10254_02253</name>
</gene>
<dbReference type="GO" id="GO:0003677">
    <property type="term" value="F:DNA binding"/>
    <property type="evidence" value="ECO:0007669"/>
    <property type="project" value="UniProtKB-KW"/>
</dbReference>
<evidence type="ECO:0000313" key="2">
    <source>
        <dbReference type="Proteomes" id="UP000249886"/>
    </source>
</evidence>
<sequence>MAASIALDLAINLPAQGFADDAEAREVCSFLAHQLTMLKTTTDKAVAQHFTTLPLTGDISGVKDDRDAMYYRGCNFDAFRGLTEGYFDRIIADLGDETKSRPVGCYRDPRVSAPGVVAEVCRELGLSESAAVYFLQLLALVDPTDSNVKAWNGWKKKQFDEARAELVAHDLVVEGKRTGAGRTVFLPGAWWEAQSGSMPVEAWKSNFYLIRYRERCESTVRWCPPTEPFDQLFPTVWGRWLSGDRPSFDALTTKKYRR</sequence>
<dbReference type="AlphaFoldDB" id="A0A8B4HA42"/>
<dbReference type="EMBL" id="UARK01000032">
    <property type="protein sequence ID" value="SPW31842.1"/>
    <property type="molecule type" value="Genomic_DNA"/>
</dbReference>
<dbReference type="Proteomes" id="UP000249886">
    <property type="component" value="Unassembled WGS sequence"/>
</dbReference>
<evidence type="ECO:0000313" key="1">
    <source>
        <dbReference type="EMBL" id="SPW31842.1"/>
    </source>
</evidence>
<accession>A0A8B4HA42</accession>
<organism evidence="1 2">
    <name type="scientific">Corynebacterium matruchotii</name>
    <dbReference type="NCBI Taxonomy" id="43768"/>
    <lineage>
        <taxon>Bacteria</taxon>
        <taxon>Bacillati</taxon>
        <taxon>Actinomycetota</taxon>
        <taxon>Actinomycetes</taxon>
        <taxon>Mycobacteriales</taxon>
        <taxon>Corynebacteriaceae</taxon>
        <taxon>Corynebacterium</taxon>
    </lineage>
</organism>
<dbReference type="RefSeq" id="WP_256588263.1">
    <property type="nucleotide sequence ID" value="NZ_UARK01000032.1"/>
</dbReference>
<keyword evidence="1" id="KW-0238">DNA-binding</keyword>
<protein>
    <submittedName>
        <fullName evidence="1">DNA-binding protein</fullName>
    </submittedName>
</protein>
<name>A0A8B4HA42_9CORY</name>
<comment type="caution">
    <text evidence="1">The sequence shown here is derived from an EMBL/GenBank/DDBJ whole genome shotgun (WGS) entry which is preliminary data.</text>
</comment>